<dbReference type="EMBL" id="CP033219">
    <property type="protein sequence ID" value="AZV79894.1"/>
    <property type="molecule type" value="Genomic_DNA"/>
</dbReference>
<gene>
    <name evidence="1" type="ORF">EBB79_19750</name>
</gene>
<protein>
    <submittedName>
        <fullName evidence="1">Uncharacterized protein</fullName>
    </submittedName>
</protein>
<evidence type="ECO:0000313" key="1">
    <source>
        <dbReference type="EMBL" id="AZV79894.1"/>
    </source>
</evidence>
<reference evidence="1 2" key="1">
    <citation type="submission" date="2018-10" db="EMBL/GenBank/DDBJ databases">
        <title>Parasedimentitalea marina sp. nov., a psychrophilic bacterium isolated from deep seawater of the New Britain Trench.</title>
        <authorList>
            <person name="Cao J."/>
        </authorList>
    </citation>
    <scope>NUCLEOTIDE SEQUENCE [LARGE SCALE GENOMIC DNA]</scope>
    <source>
        <strain evidence="1 2">W43</strain>
    </source>
</reference>
<organism evidence="1 2">
    <name type="scientific">Parasedimentitalea marina</name>
    <dbReference type="NCBI Taxonomy" id="2483033"/>
    <lineage>
        <taxon>Bacteria</taxon>
        <taxon>Pseudomonadati</taxon>
        <taxon>Pseudomonadota</taxon>
        <taxon>Alphaproteobacteria</taxon>
        <taxon>Rhodobacterales</taxon>
        <taxon>Paracoccaceae</taxon>
        <taxon>Parasedimentitalea</taxon>
    </lineage>
</organism>
<dbReference type="KEGG" id="sedi:EBB79_19750"/>
<dbReference type="Proteomes" id="UP000283063">
    <property type="component" value="Chromosome"/>
</dbReference>
<name>A0A3T0N772_9RHOB</name>
<sequence length="111" mass="12537">MSRRSFYASCNRPKQRLSIGIAVDHSSKSLAFDFKQIIPHREPSTLPVSKRAAIPIYWPLNEYATGLDADLLSRSFGFITSKETTGSTSLVATENHDLNHFRSKSYERSET</sequence>
<accession>A0A3T0N772</accession>
<proteinExistence type="predicted"/>
<dbReference type="AlphaFoldDB" id="A0A3T0N772"/>
<keyword evidence="2" id="KW-1185">Reference proteome</keyword>
<evidence type="ECO:0000313" key="2">
    <source>
        <dbReference type="Proteomes" id="UP000283063"/>
    </source>
</evidence>